<feature type="domain" description="ABC-three component systems C-terminal" evidence="1">
    <location>
        <begin position="176"/>
        <end position="313"/>
    </location>
</feature>
<reference evidence="3 4" key="1">
    <citation type="submission" date="2021-06" db="EMBL/GenBank/DDBJ databases">
        <authorList>
            <person name="Sun Q."/>
            <person name="Li D."/>
        </authorList>
    </citation>
    <scope>NUCLEOTIDE SEQUENCE [LARGE SCALE GENOMIC DNA]</scope>
    <source>
        <strain evidence="3 4">MSJ-6</strain>
    </source>
</reference>
<proteinExistence type="predicted"/>
<dbReference type="Pfam" id="PF21941">
    <property type="entry name" value="SMEK_N"/>
    <property type="match status" value="1"/>
</dbReference>
<evidence type="ECO:0000313" key="4">
    <source>
        <dbReference type="Proteomes" id="UP000743001"/>
    </source>
</evidence>
<accession>A0ABS6FLZ7</accession>
<dbReference type="InterPro" id="IPR046919">
    <property type="entry name" value="ABC-3C_CTD10"/>
</dbReference>
<protein>
    <submittedName>
        <fullName evidence="3">SMEK domain-containing protein</fullName>
    </submittedName>
</protein>
<name>A0ABS6FLZ7_9BACL</name>
<evidence type="ECO:0000313" key="3">
    <source>
        <dbReference type="EMBL" id="MBU5671058.1"/>
    </source>
</evidence>
<dbReference type="Proteomes" id="UP000743001">
    <property type="component" value="Unassembled WGS sequence"/>
</dbReference>
<dbReference type="InterPro" id="IPR047740">
    <property type="entry name" value="SMEK_dom"/>
</dbReference>
<dbReference type="EMBL" id="JAHLQJ010000003">
    <property type="protein sequence ID" value="MBU5671058.1"/>
    <property type="molecule type" value="Genomic_DNA"/>
</dbReference>
<gene>
    <name evidence="3" type="ORF">KQJ23_04345</name>
</gene>
<evidence type="ECO:0000259" key="1">
    <source>
        <dbReference type="Pfam" id="PF20275"/>
    </source>
</evidence>
<dbReference type="NCBIfam" id="NF033859">
    <property type="entry name" value="SMEK_N"/>
    <property type="match status" value="1"/>
</dbReference>
<sequence length="324" mass="37594">MNRSKYFNYIEEKLEVLARRIEKRGKINLLDLNIYSETFFAELMNLLFGFTLVNMNILKQNVEGIDLVDVDHKVVAQVSSTCTKQKIEGSLNKDIFRRYSGYRFIFVSIAKDATKLRDMSFINPHNAAFSPSDDIVDINTLLNVILSMEIDKQREVFEFVKKELGNDVDLLKVDTNLATIINILANENLANCIESPEINSFEIDKKITFNDLSDVKDTIDDYKIFYQKLDEKYAEFDREGSNKSFSVFQIIKKQYTMHQHEKANSKELFYSIIDNITKIIVESKNYIEIPYEELELCVCILVVDAFIRCKIFKNPEGYSHVIAG</sequence>
<dbReference type="RefSeq" id="WP_216477463.1">
    <property type="nucleotide sequence ID" value="NZ_JAHLQJ010000003.1"/>
</dbReference>
<evidence type="ECO:0000259" key="2">
    <source>
        <dbReference type="Pfam" id="PF21941"/>
    </source>
</evidence>
<comment type="caution">
    <text evidence="3">The sequence shown here is derived from an EMBL/GenBank/DDBJ whole genome shotgun (WGS) entry which is preliminary data.</text>
</comment>
<feature type="domain" description="SMEK" evidence="2">
    <location>
        <begin position="9"/>
        <end position="145"/>
    </location>
</feature>
<organism evidence="3 4">
    <name type="scientific">Paenibacillus brevis</name>
    <dbReference type="NCBI Taxonomy" id="2841508"/>
    <lineage>
        <taxon>Bacteria</taxon>
        <taxon>Bacillati</taxon>
        <taxon>Bacillota</taxon>
        <taxon>Bacilli</taxon>
        <taxon>Bacillales</taxon>
        <taxon>Paenibacillaceae</taxon>
        <taxon>Paenibacillus</taxon>
    </lineage>
</organism>
<keyword evidence="4" id="KW-1185">Reference proteome</keyword>
<dbReference type="Pfam" id="PF20275">
    <property type="entry name" value="CTD10"/>
    <property type="match status" value="1"/>
</dbReference>